<feature type="domain" description="Lipid/polyisoprenoid-binding YceI-like" evidence="2">
    <location>
        <begin position="24"/>
        <end position="188"/>
    </location>
</feature>
<feature type="chain" id="PRO_5015574953" evidence="1">
    <location>
        <begin position="21"/>
        <end position="191"/>
    </location>
</feature>
<name>A0A2T5UW76_9HYPH</name>
<dbReference type="InterPro" id="IPR007372">
    <property type="entry name" value="Lipid/polyisoprenoid-bd_YceI"/>
</dbReference>
<dbReference type="InterPro" id="IPR036761">
    <property type="entry name" value="TTHA0802/YceI-like_sf"/>
</dbReference>
<dbReference type="Gene3D" id="2.40.128.110">
    <property type="entry name" value="Lipid/polyisoprenoid-binding, YceI-like"/>
    <property type="match status" value="1"/>
</dbReference>
<evidence type="ECO:0000259" key="2">
    <source>
        <dbReference type="SMART" id="SM00867"/>
    </source>
</evidence>
<keyword evidence="4" id="KW-1185">Reference proteome</keyword>
<dbReference type="AlphaFoldDB" id="A0A2T5UW76"/>
<evidence type="ECO:0000313" key="3">
    <source>
        <dbReference type="EMBL" id="PTW55759.1"/>
    </source>
</evidence>
<dbReference type="PANTHER" id="PTHR34406">
    <property type="entry name" value="PROTEIN YCEI"/>
    <property type="match status" value="1"/>
</dbReference>
<evidence type="ECO:0000256" key="1">
    <source>
        <dbReference type="SAM" id="SignalP"/>
    </source>
</evidence>
<dbReference type="Pfam" id="PF04264">
    <property type="entry name" value="YceI"/>
    <property type="match status" value="1"/>
</dbReference>
<dbReference type="EMBL" id="QAYG01000012">
    <property type="protein sequence ID" value="PTW55759.1"/>
    <property type="molecule type" value="Genomic_DNA"/>
</dbReference>
<gene>
    <name evidence="3" type="ORF">C8N35_11284</name>
</gene>
<dbReference type="SUPFAM" id="SSF101874">
    <property type="entry name" value="YceI-like"/>
    <property type="match status" value="1"/>
</dbReference>
<dbReference type="PANTHER" id="PTHR34406:SF1">
    <property type="entry name" value="PROTEIN YCEI"/>
    <property type="match status" value="1"/>
</dbReference>
<dbReference type="RefSeq" id="WP_107991788.1">
    <property type="nucleotide sequence ID" value="NZ_QAYG01000012.1"/>
</dbReference>
<keyword evidence="1" id="KW-0732">Signal</keyword>
<reference evidence="3 4" key="1">
    <citation type="submission" date="2018-04" db="EMBL/GenBank/DDBJ databases">
        <title>Genomic Encyclopedia of Archaeal and Bacterial Type Strains, Phase II (KMG-II): from individual species to whole genera.</title>
        <authorList>
            <person name="Goeker M."/>
        </authorList>
    </citation>
    <scope>NUCLEOTIDE SEQUENCE [LARGE SCALE GENOMIC DNA]</scope>
    <source>
        <strain evidence="3 4">DSM 23382</strain>
    </source>
</reference>
<feature type="signal peptide" evidence="1">
    <location>
        <begin position="1"/>
        <end position="20"/>
    </location>
</feature>
<proteinExistence type="predicted"/>
<accession>A0A2T5UW76</accession>
<evidence type="ECO:0000313" key="4">
    <source>
        <dbReference type="Proteomes" id="UP000244081"/>
    </source>
</evidence>
<dbReference type="Proteomes" id="UP000244081">
    <property type="component" value="Unassembled WGS sequence"/>
</dbReference>
<dbReference type="SMART" id="SM00867">
    <property type="entry name" value="YceI"/>
    <property type="match status" value="1"/>
</dbReference>
<protein>
    <submittedName>
        <fullName evidence="3">Polyisoprenoid-binding protein YceI</fullName>
    </submittedName>
</protein>
<comment type="caution">
    <text evidence="3">The sequence shown here is derived from an EMBL/GenBank/DDBJ whole genome shotgun (WGS) entry which is preliminary data.</text>
</comment>
<organism evidence="3 4">
    <name type="scientific">Breoghania corrubedonensis</name>
    <dbReference type="NCBI Taxonomy" id="665038"/>
    <lineage>
        <taxon>Bacteria</taxon>
        <taxon>Pseudomonadati</taxon>
        <taxon>Pseudomonadota</taxon>
        <taxon>Alphaproteobacteria</taxon>
        <taxon>Hyphomicrobiales</taxon>
        <taxon>Stappiaceae</taxon>
        <taxon>Breoghania</taxon>
    </lineage>
</organism>
<sequence length="191" mass="20759">MVRLAATALAASLLAAPALAEPVAYTVDKSHSSIFFSVEHLGFSTIHGHFGAYDADIVLDEDDLANSKANVTIDMSSLDTFWEPRTEHLKTADFFDVEKFPQATFVSRTFKKTGENKVAVTGDLSIHGKTKEVTIDFTVKKVGQNPMAKVKAIGLVGTTVLKRSDYNVAGYAPAVADEVPLRIDLELDQKQ</sequence>
<dbReference type="OrthoDB" id="9811006at2"/>